<name>A0A8K0TCB0_9PEZI</name>
<dbReference type="AlphaFoldDB" id="A0A8K0TCB0"/>
<dbReference type="OrthoDB" id="5973539at2759"/>
<dbReference type="PANTHER" id="PTHR38116">
    <property type="entry name" value="CHROMOSOME 7, WHOLE GENOME SHOTGUN SEQUENCE"/>
    <property type="match status" value="1"/>
</dbReference>
<evidence type="ECO:0000256" key="1">
    <source>
        <dbReference type="SAM" id="MobiDB-lite"/>
    </source>
</evidence>
<proteinExistence type="predicted"/>
<protein>
    <submittedName>
        <fullName evidence="2">Uncharacterized protein</fullName>
    </submittedName>
</protein>
<evidence type="ECO:0000313" key="3">
    <source>
        <dbReference type="Proteomes" id="UP000813385"/>
    </source>
</evidence>
<organism evidence="2 3">
    <name type="scientific">Plectosphaerella cucumerina</name>
    <dbReference type="NCBI Taxonomy" id="40658"/>
    <lineage>
        <taxon>Eukaryota</taxon>
        <taxon>Fungi</taxon>
        <taxon>Dikarya</taxon>
        <taxon>Ascomycota</taxon>
        <taxon>Pezizomycotina</taxon>
        <taxon>Sordariomycetes</taxon>
        <taxon>Hypocreomycetidae</taxon>
        <taxon>Glomerellales</taxon>
        <taxon>Plectosphaerellaceae</taxon>
        <taxon>Plectosphaerella</taxon>
    </lineage>
</organism>
<dbReference type="InterPro" id="IPR021833">
    <property type="entry name" value="DUF3425"/>
</dbReference>
<sequence>MGNIPMFPDLLPFETTTTSTTSMPPSSLPLQTTYPPEPDFLTTLLQPNPLFTTTDSLFPLQDQYSVLRTANSWLSAPPPSWQTSPSSKTIPWRPPRPSNLGSRSRPTEAGAEDEIIEVERRPARGAAWHGDTIIHCSCLVYHEPLGRCMGKVQVFPDPMTVRWREPTPEPEFPGQRLPDLHRNTIQVHQMCVMDAMLRNLVLIGVPVAVFCHDETESPFYNHGAADAADADLTAVQLSFRSLRHDLRPTKIQVARSHHPYIDVFPIPSVRKRLIELQYEIDEDAFFIDAIKGFRCWGSRRDSKRDQSSGTGSPWDMRSWEATPDFLAKWACVLGDEDGELARQSRWWRVMRGEEDDDF</sequence>
<gene>
    <name evidence="2" type="ORF">B0T11DRAFT_285537</name>
</gene>
<dbReference type="Pfam" id="PF11905">
    <property type="entry name" value="DUF3425"/>
    <property type="match status" value="1"/>
</dbReference>
<dbReference type="PANTHER" id="PTHR38116:SF5">
    <property type="entry name" value="BZIP DOMAIN-CONTAINING PROTEIN"/>
    <property type="match status" value="1"/>
</dbReference>
<keyword evidence="3" id="KW-1185">Reference proteome</keyword>
<dbReference type="Proteomes" id="UP000813385">
    <property type="component" value="Unassembled WGS sequence"/>
</dbReference>
<reference evidence="2" key="1">
    <citation type="journal article" date="2021" name="Nat. Commun.">
        <title>Genetic determinants of endophytism in the Arabidopsis root mycobiome.</title>
        <authorList>
            <person name="Mesny F."/>
            <person name="Miyauchi S."/>
            <person name="Thiergart T."/>
            <person name="Pickel B."/>
            <person name="Atanasova L."/>
            <person name="Karlsson M."/>
            <person name="Huettel B."/>
            <person name="Barry K.W."/>
            <person name="Haridas S."/>
            <person name="Chen C."/>
            <person name="Bauer D."/>
            <person name="Andreopoulos W."/>
            <person name="Pangilinan J."/>
            <person name="LaButti K."/>
            <person name="Riley R."/>
            <person name="Lipzen A."/>
            <person name="Clum A."/>
            <person name="Drula E."/>
            <person name="Henrissat B."/>
            <person name="Kohler A."/>
            <person name="Grigoriev I.V."/>
            <person name="Martin F.M."/>
            <person name="Hacquard S."/>
        </authorList>
    </citation>
    <scope>NUCLEOTIDE SEQUENCE</scope>
    <source>
        <strain evidence="2">MPI-CAGE-AT-0016</strain>
    </source>
</reference>
<feature type="region of interest" description="Disordered" evidence="1">
    <location>
        <begin position="76"/>
        <end position="111"/>
    </location>
</feature>
<evidence type="ECO:0000313" key="2">
    <source>
        <dbReference type="EMBL" id="KAH7358992.1"/>
    </source>
</evidence>
<feature type="region of interest" description="Disordered" evidence="1">
    <location>
        <begin position="1"/>
        <end position="28"/>
    </location>
</feature>
<dbReference type="EMBL" id="JAGPXD010000004">
    <property type="protein sequence ID" value="KAH7358992.1"/>
    <property type="molecule type" value="Genomic_DNA"/>
</dbReference>
<comment type="caution">
    <text evidence="2">The sequence shown here is derived from an EMBL/GenBank/DDBJ whole genome shotgun (WGS) entry which is preliminary data.</text>
</comment>
<feature type="compositionally biased region" description="Low complexity" evidence="1">
    <location>
        <begin position="10"/>
        <end position="28"/>
    </location>
</feature>
<accession>A0A8K0TCB0</accession>